<gene>
    <name evidence="1" type="ORF">I0Q91_00260</name>
</gene>
<name>A0A931ASP5_9FIRM</name>
<protein>
    <submittedName>
        <fullName evidence="1">Uncharacterized protein</fullName>
    </submittedName>
</protein>
<dbReference type="RefSeq" id="WP_270452116.1">
    <property type="nucleotide sequence ID" value="NZ_JADPIE010000001.1"/>
</dbReference>
<proteinExistence type="predicted"/>
<dbReference type="Proteomes" id="UP000621436">
    <property type="component" value="Unassembled WGS sequence"/>
</dbReference>
<accession>A0A931ASP5</accession>
<dbReference type="EMBL" id="JADPIE010000001">
    <property type="protein sequence ID" value="MBF8435496.1"/>
    <property type="molecule type" value="Genomic_DNA"/>
</dbReference>
<dbReference type="AlphaFoldDB" id="A0A931ASP5"/>
<sequence>MYVVKCLECRQQKVMEIAGELTDEVCPICGSTGDRLEVVAPVEEMLPDRGLIAEMMAKCR</sequence>
<comment type="caution">
    <text evidence="1">The sequence shown here is derived from an EMBL/GenBank/DDBJ whole genome shotgun (WGS) entry which is preliminary data.</text>
</comment>
<organism evidence="1 2">
    <name type="scientific">Halonatronomonas betaini</name>
    <dbReference type="NCBI Taxonomy" id="2778430"/>
    <lineage>
        <taxon>Bacteria</taxon>
        <taxon>Bacillati</taxon>
        <taxon>Bacillota</taxon>
        <taxon>Clostridia</taxon>
        <taxon>Halanaerobiales</taxon>
        <taxon>Halarsenatibacteraceae</taxon>
        <taxon>Halonatronomonas</taxon>
    </lineage>
</organism>
<reference evidence="1" key="1">
    <citation type="submission" date="2020-11" db="EMBL/GenBank/DDBJ databases">
        <title>Halonatronomonas betainensis gen. nov., sp. nov. a novel haloalkaliphilic representative of the family Halanaerobiacae capable of betaine degradation.</title>
        <authorList>
            <person name="Boltyanskaya Y."/>
            <person name="Kevbrin V."/>
            <person name="Detkova E."/>
            <person name="Grouzdev D.S."/>
            <person name="Koziaeva V."/>
            <person name="Zhilina T."/>
        </authorList>
    </citation>
    <scope>NUCLEOTIDE SEQUENCE</scope>
    <source>
        <strain evidence="1">Z-7014</strain>
    </source>
</reference>
<evidence type="ECO:0000313" key="1">
    <source>
        <dbReference type="EMBL" id="MBF8435496.1"/>
    </source>
</evidence>
<evidence type="ECO:0000313" key="2">
    <source>
        <dbReference type="Proteomes" id="UP000621436"/>
    </source>
</evidence>
<keyword evidence="2" id="KW-1185">Reference proteome</keyword>